<feature type="transmembrane region" description="Helical" evidence="6">
    <location>
        <begin position="372"/>
        <end position="391"/>
    </location>
</feature>
<evidence type="ECO:0000313" key="9">
    <source>
        <dbReference type="Proteomes" id="UP000183954"/>
    </source>
</evidence>
<keyword evidence="3 6" id="KW-0812">Transmembrane</keyword>
<evidence type="ECO:0000256" key="5">
    <source>
        <dbReference type="ARBA" id="ARBA00023136"/>
    </source>
</evidence>
<protein>
    <submittedName>
        <fullName evidence="8">MFS transporter, NNP family, nitrate/nitrite transporter</fullName>
    </submittedName>
</protein>
<dbReference type="Proteomes" id="UP000183954">
    <property type="component" value="Unassembled WGS sequence"/>
</dbReference>
<dbReference type="InterPro" id="IPR036259">
    <property type="entry name" value="MFS_trans_sf"/>
</dbReference>
<evidence type="ECO:0000256" key="4">
    <source>
        <dbReference type="ARBA" id="ARBA00022989"/>
    </source>
</evidence>
<feature type="transmembrane region" description="Helical" evidence="6">
    <location>
        <begin position="282"/>
        <end position="300"/>
    </location>
</feature>
<proteinExistence type="predicted"/>
<feature type="transmembrane region" description="Helical" evidence="6">
    <location>
        <begin position="248"/>
        <end position="270"/>
    </location>
</feature>
<feature type="transmembrane region" description="Helical" evidence="6">
    <location>
        <begin position="168"/>
        <end position="187"/>
    </location>
</feature>
<dbReference type="PANTHER" id="PTHR42718:SF35">
    <property type="entry name" value="BLL0718 PROTEIN"/>
    <property type="match status" value="1"/>
</dbReference>
<dbReference type="Gene3D" id="1.20.1250.20">
    <property type="entry name" value="MFS general substrate transporter like domains"/>
    <property type="match status" value="2"/>
</dbReference>
<feature type="transmembrane region" description="Helical" evidence="6">
    <location>
        <begin position="12"/>
        <end position="32"/>
    </location>
</feature>
<dbReference type="InterPro" id="IPR020846">
    <property type="entry name" value="MFS_dom"/>
</dbReference>
<dbReference type="PROSITE" id="PS50850">
    <property type="entry name" value="MFS"/>
    <property type="match status" value="1"/>
</dbReference>
<feature type="domain" description="Major facilitator superfamily (MFS) profile" evidence="7">
    <location>
        <begin position="16"/>
        <end position="395"/>
    </location>
</feature>
<evidence type="ECO:0000256" key="3">
    <source>
        <dbReference type="ARBA" id="ARBA00022692"/>
    </source>
</evidence>
<organism evidence="8 9">
    <name type="scientific">Desulfosporosinus lacus DSM 15449</name>
    <dbReference type="NCBI Taxonomy" id="1121420"/>
    <lineage>
        <taxon>Bacteria</taxon>
        <taxon>Bacillati</taxon>
        <taxon>Bacillota</taxon>
        <taxon>Clostridia</taxon>
        <taxon>Eubacteriales</taxon>
        <taxon>Desulfitobacteriaceae</taxon>
        <taxon>Desulfosporosinus</taxon>
    </lineage>
</organism>
<dbReference type="PANTHER" id="PTHR42718">
    <property type="entry name" value="MAJOR FACILITATOR SUPERFAMILY MULTIDRUG TRANSPORTER MFSC"/>
    <property type="match status" value="1"/>
</dbReference>
<dbReference type="AlphaFoldDB" id="A0A1M5ZVG1"/>
<comment type="subcellular location">
    <subcellularLocation>
        <location evidence="1">Cell membrane</location>
        <topology evidence="1">Multi-pass membrane protein</topology>
    </subcellularLocation>
</comment>
<feature type="transmembrane region" description="Helical" evidence="6">
    <location>
        <begin position="106"/>
        <end position="129"/>
    </location>
</feature>
<evidence type="ECO:0000259" key="7">
    <source>
        <dbReference type="PROSITE" id="PS50850"/>
    </source>
</evidence>
<feature type="transmembrane region" description="Helical" evidence="6">
    <location>
        <begin position="52"/>
        <end position="70"/>
    </location>
</feature>
<keyword evidence="2" id="KW-0813">Transport</keyword>
<feature type="transmembrane region" description="Helical" evidence="6">
    <location>
        <begin position="343"/>
        <end position="366"/>
    </location>
</feature>
<dbReference type="GO" id="GO:0005886">
    <property type="term" value="C:plasma membrane"/>
    <property type="evidence" value="ECO:0007669"/>
    <property type="project" value="UniProtKB-SubCell"/>
</dbReference>
<reference evidence="9" key="1">
    <citation type="submission" date="2016-11" db="EMBL/GenBank/DDBJ databases">
        <authorList>
            <person name="Varghese N."/>
            <person name="Submissions S."/>
        </authorList>
    </citation>
    <scope>NUCLEOTIDE SEQUENCE [LARGE SCALE GENOMIC DNA]</scope>
    <source>
        <strain evidence="9">DSM 15449</strain>
    </source>
</reference>
<feature type="transmembrane region" description="Helical" evidence="6">
    <location>
        <begin position="306"/>
        <end position="331"/>
    </location>
</feature>
<evidence type="ECO:0000256" key="2">
    <source>
        <dbReference type="ARBA" id="ARBA00022448"/>
    </source>
</evidence>
<evidence type="ECO:0000313" key="8">
    <source>
        <dbReference type="EMBL" id="SHI28146.1"/>
    </source>
</evidence>
<accession>A0A1M5ZVG1</accession>
<gene>
    <name evidence="8" type="ORF">SAMN02746098_03729</name>
</gene>
<evidence type="ECO:0000256" key="1">
    <source>
        <dbReference type="ARBA" id="ARBA00004651"/>
    </source>
</evidence>
<sequence length="407" mass="43201">MNDSLKPAPSPYRWVVLIVMWFAMFIGSLTQFQVAALAFRIIPELQLTSSQFALIMSAPMLPAVLLSLAAGSLADRFGVKKVVTVGFAFSVAGVYFRYLATDFTTLFSMMVFSGLSSALLNANAAKLLGAWFPMEKMGTAMGLYFSSYSAGITVALATSAMFPSTKSAYVTAGVLMLFVWIAWMVLIKVKPVGAPEMPVMPVIKYIGVVIKSRNVWLVGFGLMFFMGANMAFNGFFPNALNAVRGVDPVTAGLLASIVTLGTMLGSIAGPAMSDHVGMIKPFLAPVSILGAFTMYAAWIVPIGAAMWVTLFVLGILMGISMPLLMAFPMLLSEIGPVYAGTAGGMIATLQLLGAFVIPAFVITPLAGTNFSMLFGLSGLCFALLGVVSLFLPELGTKLRVKIKNVSA</sequence>
<feature type="transmembrane region" description="Helical" evidence="6">
    <location>
        <begin position="215"/>
        <end position="236"/>
    </location>
</feature>
<keyword evidence="5 6" id="KW-0472">Membrane</keyword>
<feature type="transmembrane region" description="Helical" evidence="6">
    <location>
        <begin position="82"/>
        <end position="100"/>
    </location>
</feature>
<dbReference type="RefSeq" id="WP_073031210.1">
    <property type="nucleotide sequence ID" value="NZ_FQXJ01000015.1"/>
</dbReference>
<feature type="transmembrane region" description="Helical" evidence="6">
    <location>
        <begin position="141"/>
        <end position="162"/>
    </location>
</feature>
<dbReference type="SUPFAM" id="SSF103473">
    <property type="entry name" value="MFS general substrate transporter"/>
    <property type="match status" value="1"/>
</dbReference>
<evidence type="ECO:0000256" key="6">
    <source>
        <dbReference type="SAM" id="Phobius"/>
    </source>
</evidence>
<dbReference type="EMBL" id="FQXJ01000015">
    <property type="protein sequence ID" value="SHI28146.1"/>
    <property type="molecule type" value="Genomic_DNA"/>
</dbReference>
<dbReference type="Pfam" id="PF07690">
    <property type="entry name" value="MFS_1"/>
    <property type="match status" value="1"/>
</dbReference>
<dbReference type="OrthoDB" id="182417at2"/>
<dbReference type="STRING" id="1121420.SAMN02746098_03729"/>
<dbReference type="GO" id="GO:0022857">
    <property type="term" value="F:transmembrane transporter activity"/>
    <property type="evidence" value="ECO:0007669"/>
    <property type="project" value="InterPro"/>
</dbReference>
<keyword evidence="4 6" id="KW-1133">Transmembrane helix</keyword>
<name>A0A1M5ZVG1_9FIRM</name>
<keyword evidence="9" id="KW-1185">Reference proteome</keyword>
<dbReference type="InterPro" id="IPR011701">
    <property type="entry name" value="MFS"/>
</dbReference>